<dbReference type="VEuPathDB" id="CryptoDB:cubi_01274"/>
<dbReference type="InterPro" id="IPR056579">
    <property type="entry name" value="Ufl1_N"/>
</dbReference>
<evidence type="ECO:0000313" key="2">
    <source>
        <dbReference type="EMBL" id="OII71660.1"/>
    </source>
</evidence>
<dbReference type="AlphaFoldDB" id="A0A1J4MF65"/>
<reference evidence="2 3" key="1">
    <citation type="submission" date="2016-10" db="EMBL/GenBank/DDBJ databases">
        <title>Reductive evolution of mitochondrial metabolism and differential evolution of invasion-related proteins in Cryptosporidium.</title>
        <authorList>
            <person name="Liu S."/>
            <person name="Roellig D.M."/>
            <person name="Guo Y."/>
            <person name="Li N."/>
            <person name="Frace M.A."/>
            <person name="Tang K."/>
            <person name="Zhang L."/>
            <person name="Feng Y."/>
            <person name="Xiao L."/>
        </authorList>
    </citation>
    <scope>NUCLEOTIDE SEQUENCE [LARGE SCALE GENOMIC DNA]</scope>
    <source>
        <strain evidence="2">39726</strain>
    </source>
</reference>
<comment type="caution">
    <text evidence="2">The sequence shown here is derived from an EMBL/GenBank/DDBJ whole genome shotgun (WGS) entry which is preliminary data.</text>
</comment>
<dbReference type="GO" id="GO:0032434">
    <property type="term" value="P:regulation of proteasomal ubiquitin-dependent protein catabolic process"/>
    <property type="evidence" value="ECO:0007669"/>
    <property type="project" value="TreeGrafter"/>
</dbReference>
<accession>A0A1J4MF65</accession>
<dbReference type="Pfam" id="PF09743">
    <property type="entry name" value="E3_UFM1_ligase"/>
    <property type="match status" value="1"/>
</dbReference>
<evidence type="ECO:0000313" key="3">
    <source>
        <dbReference type="Proteomes" id="UP000186176"/>
    </source>
</evidence>
<dbReference type="Proteomes" id="UP000186176">
    <property type="component" value="Unassembled WGS sequence"/>
</dbReference>
<keyword evidence="3" id="KW-1185">Reference proteome</keyword>
<dbReference type="GO" id="GO:1990592">
    <property type="term" value="P:protein K69-linked ufmylation"/>
    <property type="evidence" value="ECO:0007669"/>
    <property type="project" value="TreeGrafter"/>
</dbReference>
<name>A0A1J4MF65_9CRYT</name>
<dbReference type="GO" id="GO:0061666">
    <property type="term" value="F:UFM1 ligase activity"/>
    <property type="evidence" value="ECO:0007669"/>
    <property type="project" value="InterPro"/>
</dbReference>
<dbReference type="InterPro" id="IPR018611">
    <property type="entry name" value="Ufl1"/>
</dbReference>
<dbReference type="RefSeq" id="XP_028873279.1">
    <property type="nucleotide sequence ID" value="XM_029018286.1"/>
</dbReference>
<gene>
    <name evidence="2" type="ORF">cubi_01274</name>
</gene>
<dbReference type="GO" id="GO:0005789">
    <property type="term" value="C:endoplasmic reticulum membrane"/>
    <property type="evidence" value="ECO:0007669"/>
    <property type="project" value="TreeGrafter"/>
</dbReference>
<feature type="domain" description="E3 UFM1-protein ligase 1-like N-terminal" evidence="1">
    <location>
        <begin position="4"/>
        <end position="271"/>
    </location>
</feature>
<dbReference type="GO" id="GO:0034976">
    <property type="term" value="P:response to endoplasmic reticulum stress"/>
    <property type="evidence" value="ECO:0007669"/>
    <property type="project" value="TreeGrafter"/>
</dbReference>
<sequence length="597" mass="71346">MDEELNDLFKELERVQNQEINKNIINERTCIEILYKLIKKKGLNLITSLDGETFYTHKYLYDEIHNLLEKQGRISINDISKTMKISVEIILKLTKGMENDNNYIFYKNDIMTRKYIDDIFYNLNQELQDLHIMGLMKFSQKTDLSIDFIKEEIKKRTNIKDSEIKGTIVFESNNNPLIISDTYYRIIEYIIKGTLLVAKKPLYLDQIIDIKIQNISVIIQTTKNLIEKNWIKGFIYENKTYIPEIFIQEEIFNLINYFNNNGFLEIEKIKVILRYSEKNLDIKNQKIIEWSKSHLNDNIIIFDDLFIINAHKLEIIRDNILNSCFELNPGYIYINHLLPYILTSDINKNCHFDIIKLINKLRNNPIEIQTNNWLFVIFDRPDSFYISNLDYSFLKLRLEFEPKNSNNYFEDIQDLSNKCFKFDSNTNIFNNNYPNTLLFITNFNLVINSRIISQFQNFIFNKLENIINTMFFPSFQLLPIPISEFKSNKSKNEVETIKYVYNFINELVFKNNIKNLFFSEFKQEWDEIINDNPKNTETFSLSNASNDIQTIETNFQDLFWHLIICSIAPFIVHIYNERMKFIYDPSNISRTFHIEDD</sequence>
<dbReference type="GeneID" id="39978065"/>
<dbReference type="OrthoDB" id="10258297at2759"/>
<protein>
    <recommendedName>
        <fullName evidence="1">E3 UFM1-protein ligase 1-like N-terminal domain-containing protein</fullName>
    </recommendedName>
</protein>
<organism evidence="2 3">
    <name type="scientific">Cryptosporidium ubiquitum</name>
    <dbReference type="NCBI Taxonomy" id="857276"/>
    <lineage>
        <taxon>Eukaryota</taxon>
        <taxon>Sar</taxon>
        <taxon>Alveolata</taxon>
        <taxon>Apicomplexa</taxon>
        <taxon>Conoidasida</taxon>
        <taxon>Coccidia</taxon>
        <taxon>Eucoccidiorida</taxon>
        <taxon>Eimeriorina</taxon>
        <taxon>Cryptosporidiidae</taxon>
        <taxon>Cryptosporidium</taxon>
    </lineage>
</organism>
<dbReference type="PANTHER" id="PTHR31057">
    <property type="entry name" value="E3 UFM1-PROTEIN LIGASE 1"/>
    <property type="match status" value="1"/>
</dbReference>
<dbReference type="PANTHER" id="PTHR31057:SF0">
    <property type="entry name" value="E3 UFM1-PROTEIN LIGASE 1"/>
    <property type="match status" value="1"/>
</dbReference>
<evidence type="ECO:0000259" key="1">
    <source>
        <dbReference type="Pfam" id="PF09743"/>
    </source>
</evidence>
<proteinExistence type="predicted"/>
<dbReference type="EMBL" id="LRBP01000028">
    <property type="protein sequence ID" value="OII71660.1"/>
    <property type="molecule type" value="Genomic_DNA"/>
</dbReference>